<gene>
    <name evidence="2" type="ORF">BIW11_11999</name>
</gene>
<dbReference type="Proteomes" id="UP000192247">
    <property type="component" value="Unassembled WGS sequence"/>
</dbReference>
<feature type="region of interest" description="Disordered" evidence="1">
    <location>
        <begin position="73"/>
        <end position="105"/>
    </location>
</feature>
<evidence type="ECO:0000313" key="3">
    <source>
        <dbReference type="Proteomes" id="UP000192247"/>
    </source>
</evidence>
<dbReference type="EMBL" id="MNPL01019545">
    <property type="protein sequence ID" value="OQR69874.1"/>
    <property type="molecule type" value="Genomic_DNA"/>
</dbReference>
<proteinExistence type="predicted"/>
<keyword evidence="3" id="KW-1185">Reference proteome</keyword>
<accession>A0A1V9X8J9</accession>
<reference evidence="2 3" key="1">
    <citation type="journal article" date="2017" name="Gigascience">
        <title>Draft genome of the honey bee ectoparasitic mite, Tropilaelaps mercedesae, is shaped by the parasitic life history.</title>
        <authorList>
            <person name="Dong X."/>
            <person name="Armstrong S.D."/>
            <person name="Xia D."/>
            <person name="Makepeace B.L."/>
            <person name="Darby A.C."/>
            <person name="Kadowaki T."/>
        </authorList>
    </citation>
    <scope>NUCLEOTIDE SEQUENCE [LARGE SCALE GENOMIC DNA]</scope>
    <source>
        <strain evidence="2">Wuxi-XJTLU</strain>
    </source>
</reference>
<organism evidence="2 3">
    <name type="scientific">Tropilaelaps mercedesae</name>
    <dbReference type="NCBI Taxonomy" id="418985"/>
    <lineage>
        <taxon>Eukaryota</taxon>
        <taxon>Metazoa</taxon>
        <taxon>Ecdysozoa</taxon>
        <taxon>Arthropoda</taxon>
        <taxon>Chelicerata</taxon>
        <taxon>Arachnida</taxon>
        <taxon>Acari</taxon>
        <taxon>Parasitiformes</taxon>
        <taxon>Mesostigmata</taxon>
        <taxon>Gamasina</taxon>
        <taxon>Dermanyssoidea</taxon>
        <taxon>Laelapidae</taxon>
        <taxon>Tropilaelaps</taxon>
    </lineage>
</organism>
<evidence type="ECO:0000313" key="2">
    <source>
        <dbReference type="EMBL" id="OQR69874.1"/>
    </source>
</evidence>
<feature type="non-terminal residue" evidence="2">
    <location>
        <position position="1"/>
    </location>
</feature>
<dbReference type="InParanoid" id="A0A1V9X8J9"/>
<protein>
    <submittedName>
        <fullName evidence="2">Uncharacterized protein</fullName>
    </submittedName>
</protein>
<sequence length="147" mass="16948">FLLLQDYEQRTFGSIPLPRDHKLPTQSYLRLSPLFTPPLECPCSSLLNIFNEADAERDDVLYRTVCRKQWKGSERQPPMGIPLTAEKEPPQLSGRGHYLTASRTDMRASRYNTRPTITADPVQDDMAVRRLRKDTLDTPKFTQVTRV</sequence>
<name>A0A1V9X8J9_9ACAR</name>
<evidence type="ECO:0000256" key="1">
    <source>
        <dbReference type="SAM" id="MobiDB-lite"/>
    </source>
</evidence>
<dbReference type="AlphaFoldDB" id="A0A1V9X8J9"/>
<dbReference type="OrthoDB" id="7989901at2759"/>
<comment type="caution">
    <text evidence="2">The sequence shown here is derived from an EMBL/GenBank/DDBJ whole genome shotgun (WGS) entry which is preliminary data.</text>
</comment>